<feature type="chain" id="PRO_5021989849" evidence="2">
    <location>
        <begin position="29"/>
        <end position="290"/>
    </location>
</feature>
<dbReference type="CDD" id="cd02947">
    <property type="entry name" value="TRX_family"/>
    <property type="match status" value="1"/>
</dbReference>
<accession>A0A517SD40</accession>
<evidence type="ECO:0000256" key="1">
    <source>
        <dbReference type="SAM" id="MobiDB-lite"/>
    </source>
</evidence>
<keyword evidence="5" id="KW-1185">Reference proteome</keyword>
<evidence type="ECO:0000256" key="2">
    <source>
        <dbReference type="SAM" id="SignalP"/>
    </source>
</evidence>
<feature type="region of interest" description="Disordered" evidence="1">
    <location>
        <begin position="270"/>
        <end position="290"/>
    </location>
</feature>
<evidence type="ECO:0000259" key="3">
    <source>
        <dbReference type="PROSITE" id="PS51352"/>
    </source>
</evidence>
<organism evidence="4 5">
    <name type="scientific">Caulifigura coniformis</name>
    <dbReference type="NCBI Taxonomy" id="2527983"/>
    <lineage>
        <taxon>Bacteria</taxon>
        <taxon>Pseudomonadati</taxon>
        <taxon>Planctomycetota</taxon>
        <taxon>Planctomycetia</taxon>
        <taxon>Planctomycetales</taxon>
        <taxon>Planctomycetaceae</taxon>
        <taxon>Caulifigura</taxon>
    </lineage>
</organism>
<evidence type="ECO:0000313" key="5">
    <source>
        <dbReference type="Proteomes" id="UP000315700"/>
    </source>
</evidence>
<reference evidence="4 5" key="1">
    <citation type="submission" date="2019-02" db="EMBL/GenBank/DDBJ databases">
        <title>Deep-cultivation of Planctomycetes and their phenomic and genomic characterization uncovers novel biology.</title>
        <authorList>
            <person name="Wiegand S."/>
            <person name="Jogler M."/>
            <person name="Boedeker C."/>
            <person name="Pinto D."/>
            <person name="Vollmers J."/>
            <person name="Rivas-Marin E."/>
            <person name="Kohn T."/>
            <person name="Peeters S.H."/>
            <person name="Heuer A."/>
            <person name="Rast P."/>
            <person name="Oberbeckmann S."/>
            <person name="Bunk B."/>
            <person name="Jeske O."/>
            <person name="Meyerdierks A."/>
            <person name="Storesund J.E."/>
            <person name="Kallscheuer N."/>
            <person name="Luecker S."/>
            <person name="Lage O.M."/>
            <person name="Pohl T."/>
            <person name="Merkel B.J."/>
            <person name="Hornburger P."/>
            <person name="Mueller R.-W."/>
            <person name="Bruemmer F."/>
            <person name="Labrenz M."/>
            <person name="Spormann A.M."/>
            <person name="Op den Camp H."/>
            <person name="Overmann J."/>
            <person name="Amann R."/>
            <person name="Jetten M.S.M."/>
            <person name="Mascher T."/>
            <person name="Medema M.H."/>
            <person name="Devos D.P."/>
            <person name="Kaster A.-K."/>
            <person name="Ovreas L."/>
            <person name="Rohde M."/>
            <person name="Galperin M.Y."/>
            <person name="Jogler C."/>
        </authorList>
    </citation>
    <scope>NUCLEOTIDE SEQUENCE [LARGE SCALE GENOMIC DNA]</scope>
    <source>
        <strain evidence="4 5">Pan44</strain>
    </source>
</reference>
<dbReference type="KEGG" id="ccos:Pan44_20650"/>
<dbReference type="EMBL" id="CP036271">
    <property type="protein sequence ID" value="QDT54038.1"/>
    <property type="molecule type" value="Genomic_DNA"/>
</dbReference>
<dbReference type="AlphaFoldDB" id="A0A517SD40"/>
<evidence type="ECO:0000313" key="4">
    <source>
        <dbReference type="EMBL" id="QDT54038.1"/>
    </source>
</evidence>
<feature type="signal peptide" evidence="2">
    <location>
        <begin position="1"/>
        <end position="28"/>
    </location>
</feature>
<feature type="domain" description="Thioredoxin" evidence="3">
    <location>
        <begin position="13"/>
        <end position="134"/>
    </location>
</feature>
<keyword evidence="2" id="KW-0732">Signal</keyword>
<protein>
    <submittedName>
        <fullName evidence="4">Thioredoxin</fullName>
    </submittedName>
</protein>
<dbReference type="InterPro" id="IPR012336">
    <property type="entry name" value="Thioredoxin-like_fold"/>
</dbReference>
<dbReference type="PROSITE" id="PS51352">
    <property type="entry name" value="THIOREDOXIN_2"/>
    <property type="match status" value="1"/>
</dbReference>
<sequence precursor="true">MSVFRILCVRLAFAVGLCAAAFTNNAHALDFLTDPAAIPSDNTRPRVLIFGSVSCGWCRKLAADTLTSPLIAERQDQFVCLKIDVDEHELLASRYGVTGLPQTVITDAEGNVIGEKSGYLPPIEYAAFLDATLKNPQSTATDLAKWLVELKSSTAASRHDAAKNLLQHVSRVDGPGRDEAIAALKEQGPTAWGEIAPYLDHPRLSVRAAAGGLLRRATLANREFDPFARPDVRREQSQDWSTWVESQGGTVAVVSFIDWDADATAWSLEGNADRPPAPPLAQPLGTPAVP</sequence>
<name>A0A517SD40_9PLAN</name>
<dbReference type="Gene3D" id="3.40.30.10">
    <property type="entry name" value="Glutaredoxin"/>
    <property type="match status" value="1"/>
</dbReference>
<dbReference type="Pfam" id="PF13098">
    <property type="entry name" value="Thioredoxin_2"/>
    <property type="match status" value="1"/>
</dbReference>
<dbReference type="Proteomes" id="UP000315700">
    <property type="component" value="Chromosome"/>
</dbReference>
<gene>
    <name evidence="4" type="ORF">Pan44_20650</name>
</gene>
<dbReference type="SUPFAM" id="SSF52833">
    <property type="entry name" value="Thioredoxin-like"/>
    <property type="match status" value="1"/>
</dbReference>
<dbReference type="InterPro" id="IPR036249">
    <property type="entry name" value="Thioredoxin-like_sf"/>
</dbReference>
<dbReference type="RefSeq" id="WP_145029744.1">
    <property type="nucleotide sequence ID" value="NZ_CP036271.1"/>
</dbReference>
<dbReference type="OrthoDB" id="267639at2"/>
<proteinExistence type="predicted"/>
<dbReference type="InParanoid" id="A0A517SD40"/>
<dbReference type="InterPro" id="IPR013766">
    <property type="entry name" value="Thioredoxin_domain"/>
</dbReference>